<name>A0A6P7TY71_9MOLL</name>
<dbReference type="Proteomes" id="UP000515154">
    <property type="component" value="Unplaced"/>
</dbReference>
<dbReference type="RefSeq" id="XP_029656718.1">
    <property type="nucleotide sequence ID" value="XM_029800858.1"/>
</dbReference>
<organism evidence="1 2">
    <name type="scientific">Octopus sinensis</name>
    <name type="common">East Asian common octopus</name>
    <dbReference type="NCBI Taxonomy" id="2607531"/>
    <lineage>
        <taxon>Eukaryota</taxon>
        <taxon>Metazoa</taxon>
        <taxon>Spiralia</taxon>
        <taxon>Lophotrochozoa</taxon>
        <taxon>Mollusca</taxon>
        <taxon>Cephalopoda</taxon>
        <taxon>Coleoidea</taxon>
        <taxon>Octopodiformes</taxon>
        <taxon>Octopoda</taxon>
        <taxon>Incirrata</taxon>
        <taxon>Octopodidae</taxon>
        <taxon>Octopus</taxon>
    </lineage>
</organism>
<accession>A0A6P7TY71</accession>
<dbReference type="PANTHER" id="PTHR35450">
    <property type="entry name" value="REVERSE TRANSCRIPTASE DOMAIN-CONTAINING PROTEIN"/>
    <property type="match status" value="1"/>
</dbReference>
<sequence length="134" mass="15608">MCRHHKIKAADKWYKHHPEAVTEGGNITILWDFPLCTDQTIKANKPYIVVNDKSNEVCSLIDMSMKCAHNISTIEFDKLRKYRDLLTEIEKMWHLKTFITPLIVGAHGMIKKGTENYLRLIRELPSMQEVQKIA</sequence>
<evidence type="ECO:0000313" key="2">
    <source>
        <dbReference type="RefSeq" id="XP_029656718.1"/>
    </source>
</evidence>
<dbReference type="PANTHER" id="PTHR35450:SF2">
    <property type="entry name" value="REVERSE TRANSCRIPTASE DOMAIN-CONTAINING PROTEIN"/>
    <property type="match status" value="1"/>
</dbReference>
<evidence type="ECO:0000313" key="1">
    <source>
        <dbReference type="Proteomes" id="UP000515154"/>
    </source>
</evidence>
<gene>
    <name evidence="2" type="primary">LOC115230721</name>
</gene>
<protein>
    <submittedName>
        <fullName evidence="2">Uncharacterized protein LOC115230721</fullName>
    </submittedName>
</protein>
<dbReference type="AlphaFoldDB" id="A0A6P7TY71"/>
<keyword evidence="1" id="KW-1185">Reference proteome</keyword>
<dbReference type="KEGG" id="osn:115230721"/>
<proteinExistence type="predicted"/>
<reference evidence="2" key="1">
    <citation type="submission" date="2025-08" db="UniProtKB">
        <authorList>
            <consortium name="RefSeq"/>
        </authorList>
    </citation>
    <scope>IDENTIFICATION</scope>
</reference>